<dbReference type="PANTHER" id="PTHR46044:SF1">
    <property type="entry name" value="CN HYDROLASE DOMAIN-CONTAINING PROTEIN"/>
    <property type="match status" value="1"/>
</dbReference>
<accession>A0A1M5VYQ3</accession>
<keyword evidence="4" id="KW-1185">Reference proteome</keyword>
<dbReference type="Pfam" id="PF00795">
    <property type="entry name" value="CN_hydrolase"/>
    <property type="match status" value="1"/>
</dbReference>
<dbReference type="PROSITE" id="PS50263">
    <property type="entry name" value="CN_HYDROLASE"/>
    <property type="match status" value="1"/>
</dbReference>
<sequence>MHKIEQLTMKVAVMQAAPVIMNGPATVTKTVELIGQAAARGAQLIVFPEVFIPAYPRGLSFGFLVGSRTEAGRRDWQRYFDNSVVVPGPETEHIGAAAAEAGVYVTIGVTERDHINRTLYCTLLYFGPDGTLLGKHRKLKPTGSERLIWGEGDGSTLTVIDTPFGRVGGLICWENYMVLARAAMYQQGVRIYLAPTADFREVWQSTMRHIAVEGRCFVLACNQYVEKSMYPDDLEYRSELDSQPEVMCPGGSCIIDPYGDYVAGPLLGEEGMLLADLDLGALTRTALDFDPVGHYDRPDVFQLIVRREGS</sequence>
<proteinExistence type="inferred from homology"/>
<gene>
    <name evidence="3" type="ORF">SAMN02745124_01970</name>
</gene>
<protein>
    <submittedName>
        <fullName evidence="3">Nitrilase</fullName>
    </submittedName>
</protein>
<evidence type="ECO:0000259" key="2">
    <source>
        <dbReference type="PROSITE" id="PS50263"/>
    </source>
</evidence>
<dbReference type="AlphaFoldDB" id="A0A1M5VYQ3"/>
<evidence type="ECO:0000313" key="4">
    <source>
        <dbReference type="Proteomes" id="UP000184139"/>
    </source>
</evidence>
<name>A0A1M5VYQ3_9BACT</name>
<dbReference type="PANTHER" id="PTHR46044">
    <property type="entry name" value="NITRILASE"/>
    <property type="match status" value="1"/>
</dbReference>
<dbReference type="STRING" id="1121409.SAMN02745124_01970"/>
<feature type="domain" description="CN hydrolase" evidence="2">
    <location>
        <begin position="9"/>
        <end position="279"/>
    </location>
</feature>
<dbReference type="RefSeq" id="WP_073375644.1">
    <property type="nucleotide sequence ID" value="NZ_FQXS01000010.1"/>
</dbReference>
<organism evidence="3 4">
    <name type="scientific">Desulfofustis glycolicus DSM 9705</name>
    <dbReference type="NCBI Taxonomy" id="1121409"/>
    <lineage>
        <taxon>Bacteria</taxon>
        <taxon>Pseudomonadati</taxon>
        <taxon>Thermodesulfobacteriota</taxon>
        <taxon>Desulfobulbia</taxon>
        <taxon>Desulfobulbales</taxon>
        <taxon>Desulfocapsaceae</taxon>
        <taxon>Desulfofustis</taxon>
    </lineage>
</organism>
<dbReference type="CDD" id="cd07564">
    <property type="entry name" value="nitrilases_CHs"/>
    <property type="match status" value="1"/>
</dbReference>
<reference evidence="3 4" key="1">
    <citation type="submission" date="2016-11" db="EMBL/GenBank/DDBJ databases">
        <authorList>
            <person name="Jaros S."/>
            <person name="Januszkiewicz K."/>
            <person name="Wedrychowicz H."/>
        </authorList>
    </citation>
    <scope>NUCLEOTIDE SEQUENCE [LARGE SCALE GENOMIC DNA]</scope>
    <source>
        <strain evidence="3 4">DSM 9705</strain>
    </source>
</reference>
<dbReference type="EMBL" id="FQXS01000010">
    <property type="protein sequence ID" value="SHH80412.1"/>
    <property type="molecule type" value="Genomic_DNA"/>
</dbReference>
<dbReference type="Gene3D" id="3.60.110.10">
    <property type="entry name" value="Carbon-nitrogen hydrolase"/>
    <property type="match status" value="1"/>
</dbReference>
<dbReference type="InterPro" id="IPR003010">
    <property type="entry name" value="C-N_Hydrolase"/>
</dbReference>
<dbReference type="InterPro" id="IPR044149">
    <property type="entry name" value="Nitrilases_CHs"/>
</dbReference>
<dbReference type="GO" id="GO:0003824">
    <property type="term" value="F:catalytic activity"/>
    <property type="evidence" value="ECO:0007669"/>
    <property type="project" value="InterPro"/>
</dbReference>
<dbReference type="OrthoDB" id="9803803at2"/>
<comment type="similarity">
    <text evidence="1">Belongs to the carbon-nitrogen hydrolase superfamily. Nitrilase family.</text>
</comment>
<evidence type="ECO:0000256" key="1">
    <source>
        <dbReference type="ARBA" id="ARBA00008129"/>
    </source>
</evidence>
<evidence type="ECO:0000313" key="3">
    <source>
        <dbReference type="EMBL" id="SHH80412.1"/>
    </source>
</evidence>
<dbReference type="Proteomes" id="UP000184139">
    <property type="component" value="Unassembled WGS sequence"/>
</dbReference>
<dbReference type="InterPro" id="IPR036526">
    <property type="entry name" value="C-N_Hydrolase_sf"/>
</dbReference>
<dbReference type="SUPFAM" id="SSF56317">
    <property type="entry name" value="Carbon-nitrogen hydrolase"/>
    <property type="match status" value="1"/>
</dbReference>